<gene>
    <name evidence="3" type="ORF">B4U80_09261</name>
</gene>
<evidence type="ECO:0000313" key="4">
    <source>
        <dbReference type="Proteomes" id="UP000288716"/>
    </source>
</evidence>
<feature type="compositionally biased region" description="Low complexity" evidence="2">
    <location>
        <begin position="131"/>
        <end position="185"/>
    </location>
</feature>
<name>A0A443S5C3_9ACAR</name>
<dbReference type="InterPro" id="IPR050468">
    <property type="entry name" value="Cuticle_Struct_Prot"/>
</dbReference>
<dbReference type="AlphaFoldDB" id="A0A443S5C3"/>
<dbReference type="Proteomes" id="UP000288716">
    <property type="component" value="Unassembled WGS sequence"/>
</dbReference>
<accession>A0A443S5C3</accession>
<organism evidence="3 4">
    <name type="scientific">Leptotrombidium deliense</name>
    <dbReference type="NCBI Taxonomy" id="299467"/>
    <lineage>
        <taxon>Eukaryota</taxon>
        <taxon>Metazoa</taxon>
        <taxon>Ecdysozoa</taxon>
        <taxon>Arthropoda</taxon>
        <taxon>Chelicerata</taxon>
        <taxon>Arachnida</taxon>
        <taxon>Acari</taxon>
        <taxon>Acariformes</taxon>
        <taxon>Trombidiformes</taxon>
        <taxon>Prostigmata</taxon>
        <taxon>Anystina</taxon>
        <taxon>Parasitengona</taxon>
        <taxon>Trombiculoidea</taxon>
        <taxon>Trombiculidae</taxon>
        <taxon>Leptotrombidium</taxon>
    </lineage>
</organism>
<evidence type="ECO:0000256" key="1">
    <source>
        <dbReference type="PROSITE-ProRule" id="PRU00497"/>
    </source>
</evidence>
<proteinExistence type="predicted"/>
<feature type="compositionally biased region" description="Low complexity" evidence="2">
    <location>
        <begin position="245"/>
        <end position="260"/>
    </location>
</feature>
<dbReference type="InterPro" id="IPR000618">
    <property type="entry name" value="Insect_cuticle"/>
</dbReference>
<dbReference type="PANTHER" id="PTHR10380:SF240">
    <property type="match status" value="1"/>
</dbReference>
<feature type="region of interest" description="Disordered" evidence="2">
    <location>
        <begin position="48"/>
        <end position="211"/>
    </location>
</feature>
<feature type="non-terminal residue" evidence="3">
    <location>
        <position position="1"/>
    </location>
</feature>
<evidence type="ECO:0000256" key="2">
    <source>
        <dbReference type="SAM" id="MobiDB-lite"/>
    </source>
</evidence>
<reference evidence="3 4" key="1">
    <citation type="journal article" date="2018" name="Gigascience">
        <title>Genomes of trombidid mites reveal novel predicted allergens and laterally-transferred genes associated with secondary metabolism.</title>
        <authorList>
            <person name="Dong X."/>
            <person name="Chaisiri K."/>
            <person name="Xia D."/>
            <person name="Armstrong S.D."/>
            <person name="Fang Y."/>
            <person name="Donnelly M.J."/>
            <person name="Kadowaki T."/>
            <person name="McGarry J.W."/>
            <person name="Darby A.C."/>
            <person name="Makepeace B.L."/>
        </authorList>
    </citation>
    <scope>NUCLEOTIDE SEQUENCE [LARGE SCALE GENOMIC DNA]</scope>
    <source>
        <strain evidence="3">UoL-UT</strain>
    </source>
</reference>
<feature type="compositionally biased region" description="Low complexity" evidence="2">
    <location>
        <begin position="59"/>
        <end position="83"/>
    </location>
</feature>
<evidence type="ECO:0000313" key="3">
    <source>
        <dbReference type="EMBL" id="RWS22756.1"/>
    </source>
</evidence>
<protein>
    <submittedName>
        <fullName evidence="3">Uncharacterized protein</fullName>
    </submittedName>
</protein>
<dbReference type="PANTHER" id="PTHR10380">
    <property type="entry name" value="CUTICLE PROTEIN"/>
    <property type="match status" value="1"/>
</dbReference>
<sequence length="294" mass="32452">FGYDTGKGPSGQSFREETRLPDGTVMGAYGYLDEHGKQRIVKYTAGKEGFKVDSDTPAPSNGQSGEQQQSQQASRPASPPTQQVSHSLPQAPPQYVPQQQLPQPAPRPQPQYQPQYQSPPTAPRYQQLSLPQYAPAYRPQPQGLQYQPAPQSSYQPAPQTSYQPPQQTYQPPPSYQAQAQYQPPAVNFQKAAPTPQYSEPRRPHYRSNEDLLSAFPQLPGVQLMVINPRPRPANLPPQAYNPGYLPSTSSSGSGLLQSGSRNVPRKEDEEQYTGPVVINAALLNYDIGSGRRQQ</sequence>
<keyword evidence="4" id="KW-1185">Reference proteome</keyword>
<keyword evidence="1" id="KW-0193">Cuticle</keyword>
<dbReference type="VEuPathDB" id="VectorBase:LDEU009284"/>
<feature type="region of interest" description="Disordered" evidence="2">
    <location>
        <begin position="1"/>
        <end position="23"/>
    </location>
</feature>
<dbReference type="EMBL" id="NCKV01007976">
    <property type="protein sequence ID" value="RWS22756.1"/>
    <property type="molecule type" value="Genomic_DNA"/>
</dbReference>
<dbReference type="PROSITE" id="PS51155">
    <property type="entry name" value="CHIT_BIND_RR_2"/>
    <property type="match status" value="1"/>
</dbReference>
<feature type="region of interest" description="Disordered" evidence="2">
    <location>
        <begin position="227"/>
        <end position="272"/>
    </location>
</feature>
<comment type="caution">
    <text evidence="3">The sequence shown here is derived from an EMBL/GenBank/DDBJ whole genome shotgun (WGS) entry which is preliminary data.</text>
</comment>
<dbReference type="OrthoDB" id="7255276at2759"/>
<dbReference type="GO" id="GO:0062129">
    <property type="term" value="C:chitin-based extracellular matrix"/>
    <property type="evidence" value="ECO:0007669"/>
    <property type="project" value="TreeGrafter"/>
</dbReference>
<dbReference type="GO" id="GO:0008010">
    <property type="term" value="F:structural constituent of chitin-based larval cuticle"/>
    <property type="evidence" value="ECO:0007669"/>
    <property type="project" value="TreeGrafter"/>
</dbReference>
<dbReference type="Pfam" id="PF00379">
    <property type="entry name" value="Chitin_bind_4"/>
    <property type="match status" value="1"/>
</dbReference>
<feature type="compositionally biased region" description="Basic and acidic residues" evidence="2">
    <location>
        <begin position="199"/>
        <end position="209"/>
    </location>
</feature>